<evidence type="ECO:0000313" key="15">
    <source>
        <dbReference type="EMBL" id="QNN61632.1"/>
    </source>
</evidence>
<evidence type="ECO:0000256" key="8">
    <source>
        <dbReference type="ARBA" id="ARBA00022840"/>
    </source>
</evidence>
<keyword evidence="10" id="KW-0902">Two-component regulatory system</keyword>
<gene>
    <name evidence="15" type="ORF">H9L01_04565</name>
</gene>
<evidence type="ECO:0000256" key="3">
    <source>
        <dbReference type="ARBA" id="ARBA00022553"/>
    </source>
</evidence>
<dbReference type="InterPro" id="IPR010559">
    <property type="entry name" value="Sig_transdc_His_kin_internal"/>
</dbReference>
<evidence type="ECO:0000256" key="11">
    <source>
        <dbReference type="ARBA" id="ARBA00023136"/>
    </source>
</evidence>
<evidence type="ECO:0000256" key="6">
    <source>
        <dbReference type="ARBA" id="ARBA00022741"/>
    </source>
</evidence>
<keyword evidence="8" id="KW-0067">ATP-binding</keyword>
<accession>A0A7G9S1A7</accession>
<dbReference type="EMBL" id="CP060715">
    <property type="protein sequence ID" value="QNN61632.1"/>
    <property type="molecule type" value="Genomic_DNA"/>
</dbReference>
<keyword evidence="4" id="KW-0808">Transferase</keyword>
<evidence type="ECO:0000256" key="5">
    <source>
        <dbReference type="ARBA" id="ARBA00022692"/>
    </source>
</evidence>
<keyword evidence="9 12" id="KW-1133">Transmembrane helix</keyword>
<keyword evidence="7 15" id="KW-0418">Kinase</keyword>
<keyword evidence="16" id="KW-1185">Reference proteome</keyword>
<evidence type="ECO:0000256" key="1">
    <source>
        <dbReference type="ARBA" id="ARBA00004651"/>
    </source>
</evidence>
<evidence type="ECO:0000259" key="14">
    <source>
        <dbReference type="Pfam" id="PF06580"/>
    </source>
</evidence>
<reference evidence="15 16" key="1">
    <citation type="submission" date="2020-08" db="EMBL/GenBank/DDBJ databases">
        <title>Genome sequence of Erysipelothrix inopinata DSM 15511T.</title>
        <authorList>
            <person name="Hyun D.-W."/>
            <person name="Bae J.-W."/>
        </authorList>
    </citation>
    <scope>NUCLEOTIDE SEQUENCE [LARGE SCALE GENOMIC DNA]</scope>
    <source>
        <strain evidence="15 16">DSM 15511</strain>
    </source>
</reference>
<keyword evidence="11 12" id="KW-0472">Membrane</keyword>
<proteinExistence type="predicted"/>
<name>A0A7G9S1A7_9FIRM</name>
<evidence type="ECO:0000259" key="13">
    <source>
        <dbReference type="Pfam" id="PF02518"/>
    </source>
</evidence>
<organism evidence="15 16">
    <name type="scientific">Erysipelothrix inopinata</name>
    <dbReference type="NCBI Taxonomy" id="225084"/>
    <lineage>
        <taxon>Bacteria</taxon>
        <taxon>Bacillati</taxon>
        <taxon>Bacillota</taxon>
        <taxon>Erysipelotrichia</taxon>
        <taxon>Erysipelotrichales</taxon>
        <taxon>Erysipelotrichaceae</taxon>
        <taxon>Erysipelothrix</taxon>
    </lineage>
</organism>
<dbReference type="Pfam" id="PF06580">
    <property type="entry name" value="His_kinase"/>
    <property type="match status" value="1"/>
</dbReference>
<dbReference type="GO" id="GO:0000155">
    <property type="term" value="F:phosphorelay sensor kinase activity"/>
    <property type="evidence" value="ECO:0007669"/>
    <property type="project" value="InterPro"/>
</dbReference>
<dbReference type="KEGG" id="eio:H9L01_04565"/>
<dbReference type="GO" id="GO:0005524">
    <property type="term" value="F:ATP binding"/>
    <property type="evidence" value="ECO:0007669"/>
    <property type="project" value="UniProtKB-KW"/>
</dbReference>
<dbReference type="AlphaFoldDB" id="A0A7G9S1A7"/>
<keyword evidence="3" id="KW-0597">Phosphoprotein</keyword>
<feature type="transmembrane region" description="Helical" evidence="12">
    <location>
        <begin position="249"/>
        <end position="272"/>
    </location>
</feature>
<evidence type="ECO:0000256" key="4">
    <source>
        <dbReference type="ARBA" id="ARBA00022679"/>
    </source>
</evidence>
<evidence type="ECO:0000256" key="12">
    <source>
        <dbReference type="SAM" id="Phobius"/>
    </source>
</evidence>
<dbReference type="PANTHER" id="PTHR34220">
    <property type="entry name" value="SENSOR HISTIDINE KINASE YPDA"/>
    <property type="match status" value="1"/>
</dbReference>
<comment type="subcellular location">
    <subcellularLocation>
        <location evidence="1">Cell membrane</location>
        <topology evidence="1">Multi-pass membrane protein</topology>
    </subcellularLocation>
</comment>
<dbReference type="GO" id="GO:0005886">
    <property type="term" value="C:plasma membrane"/>
    <property type="evidence" value="ECO:0007669"/>
    <property type="project" value="UniProtKB-SubCell"/>
</dbReference>
<evidence type="ECO:0000313" key="16">
    <source>
        <dbReference type="Proteomes" id="UP000515928"/>
    </source>
</evidence>
<keyword evidence="6" id="KW-0547">Nucleotide-binding</keyword>
<evidence type="ECO:0000256" key="10">
    <source>
        <dbReference type="ARBA" id="ARBA00023012"/>
    </source>
</evidence>
<keyword evidence="2" id="KW-1003">Cell membrane</keyword>
<feature type="domain" description="Histidine kinase/HSP90-like ATPase" evidence="13">
    <location>
        <begin position="436"/>
        <end position="539"/>
    </location>
</feature>
<dbReference type="RefSeq" id="WP_187534831.1">
    <property type="nucleotide sequence ID" value="NZ_CBCSHU010000003.1"/>
</dbReference>
<dbReference type="InterPro" id="IPR036890">
    <property type="entry name" value="HATPase_C_sf"/>
</dbReference>
<dbReference type="Proteomes" id="UP000515928">
    <property type="component" value="Chromosome"/>
</dbReference>
<dbReference type="Pfam" id="PF02518">
    <property type="entry name" value="HATPase_c"/>
    <property type="match status" value="1"/>
</dbReference>
<dbReference type="Gene3D" id="6.10.340.10">
    <property type="match status" value="1"/>
</dbReference>
<sequence>MKRKFSDYIRKQFQVYLILVLLTIAIVFSAVTFSLFSLYIKNELKRDNQHITDTIHQDFSELFYKLDTLEDKVAQEEIAENILYRELYNMRSQSTIKYNFTILDGDLNIVVSNLYLYNQEQLLKSSNLSESLRYMKLQDKSVIVDEAKTSYLEQQKASMFILTRFADGYIAIEPLVESLTEITNQYSSFTILSDQYSNILFEDTTRYRDEIGKVSVDKKQNMTVKSQFYIYDTPVFLTSIRETTLNQNVFVIGLGLILTILIVLIICVRPLINRITKSYASPLDELMNAIEQNKSGSTTYLIKEQSFEEFETLYEEFNELTLSVRDLIAKNQELAERKRWMEIKHLQDQFNPHFLYNTLESIRYEIIFDPDNASKMIMALARLMRYILNYGRDTVTVTEDLGYIEDYLELQKMRFKERLNFKIEIQDEILTQQIPKLILQPIVENSIKYNMEHVEVLNIAILGRIVENYIQFDVVDDGIGINQDQLDEINDNLQNNQKARDNLGLYNVHKSIQLLYGKEYGVFIQNIGKGLHVMIRIPYKGEVNHD</sequence>
<dbReference type="Gene3D" id="3.30.565.10">
    <property type="entry name" value="Histidine kinase-like ATPase, C-terminal domain"/>
    <property type="match status" value="1"/>
</dbReference>
<feature type="transmembrane region" description="Helical" evidence="12">
    <location>
        <begin position="15"/>
        <end position="40"/>
    </location>
</feature>
<feature type="domain" description="Signal transduction histidine kinase internal region" evidence="14">
    <location>
        <begin position="341"/>
        <end position="419"/>
    </location>
</feature>
<protein>
    <submittedName>
        <fullName evidence="15">Histidine kinase</fullName>
    </submittedName>
</protein>
<dbReference type="PANTHER" id="PTHR34220:SF11">
    <property type="entry name" value="SENSOR PROTEIN KINASE HPTS"/>
    <property type="match status" value="1"/>
</dbReference>
<keyword evidence="5 12" id="KW-0812">Transmembrane</keyword>
<evidence type="ECO:0000256" key="2">
    <source>
        <dbReference type="ARBA" id="ARBA00022475"/>
    </source>
</evidence>
<dbReference type="SUPFAM" id="SSF55874">
    <property type="entry name" value="ATPase domain of HSP90 chaperone/DNA topoisomerase II/histidine kinase"/>
    <property type="match status" value="1"/>
</dbReference>
<evidence type="ECO:0000256" key="9">
    <source>
        <dbReference type="ARBA" id="ARBA00022989"/>
    </source>
</evidence>
<dbReference type="InterPro" id="IPR050640">
    <property type="entry name" value="Bact_2-comp_sensor_kinase"/>
</dbReference>
<evidence type="ECO:0000256" key="7">
    <source>
        <dbReference type="ARBA" id="ARBA00022777"/>
    </source>
</evidence>
<dbReference type="InterPro" id="IPR003594">
    <property type="entry name" value="HATPase_dom"/>
</dbReference>